<gene>
    <name evidence="4" type="ORF">EUTSA_v10027411mg</name>
</gene>
<dbReference type="GO" id="GO:0008233">
    <property type="term" value="F:peptidase activity"/>
    <property type="evidence" value="ECO:0007669"/>
    <property type="project" value="UniProtKB-KW"/>
</dbReference>
<proteinExistence type="predicted"/>
<dbReference type="Gramene" id="ESQ54210">
    <property type="protein sequence ID" value="ESQ54210"/>
    <property type="gene ID" value="EUTSA_v10027411mg"/>
</dbReference>
<evidence type="ECO:0000313" key="4">
    <source>
        <dbReference type="EMBL" id="ESQ54210.1"/>
    </source>
</evidence>
<dbReference type="PANTHER" id="PTHR47967">
    <property type="entry name" value="OS07G0603500 PROTEIN-RELATED"/>
    <property type="match status" value="1"/>
</dbReference>
<feature type="domain" description="Peptidase A1" evidence="3">
    <location>
        <begin position="1"/>
        <end position="149"/>
    </location>
</feature>
<sequence>MRVLCALESVLVDERKTLDKPLQVLLDTGTPLCHLSSDLFKFIVTRVQELMRYRFTLVKYDPLLCYKVDAQEIPDQIDISFIFAGGAELSVDVRSLFVPNGSPGILCLAIDEILKNKDDEDIHPNLIGAVAMQGYNLGYDLKAKTVYFQKQNCNVQS</sequence>
<evidence type="ECO:0000256" key="1">
    <source>
        <dbReference type="ARBA" id="ARBA00022670"/>
    </source>
</evidence>
<dbReference type="EMBL" id="KI517384">
    <property type="protein sequence ID" value="ESQ54210.1"/>
    <property type="molecule type" value="Genomic_DNA"/>
</dbReference>
<organism evidence="4 5">
    <name type="scientific">Eutrema salsugineum</name>
    <name type="common">Saltwater cress</name>
    <name type="synonym">Sisymbrium salsugineum</name>
    <dbReference type="NCBI Taxonomy" id="72664"/>
    <lineage>
        <taxon>Eukaryota</taxon>
        <taxon>Viridiplantae</taxon>
        <taxon>Streptophyta</taxon>
        <taxon>Embryophyta</taxon>
        <taxon>Tracheophyta</taxon>
        <taxon>Spermatophyta</taxon>
        <taxon>Magnoliopsida</taxon>
        <taxon>eudicotyledons</taxon>
        <taxon>Gunneridae</taxon>
        <taxon>Pentapetalae</taxon>
        <taxon>rosids</taxon>
        <taxon>malvids</taxon>
        <taxon>Brassicales</taxon>
        <taxon>Brassicaceae</taxon>
        <taxon>Eutremeae</taxon>
        <taxon>Eutrema</taxon>
    </lineage>
</organism>
<dbReference type="eggNOG" id="KOG1339">
    <property type="taxonomic scope" value="Eukaryota"/>
</dbReference>
<evidence type="ECO:0000259" key="3">
    <source>
        <dbReference type="PROSITE" id="PS51767"/>
    </source>
</evidence>
<dbReference type="Proteomes" id="UP000030689">
    <property type="component" value="Unassembled WGS sequence"/>
</dbReference>
<accession>V4LUA6</accession>
<dbReference type="InterPro" id="IPR051708">
    <property type="entry name" value="Plant_Aspart_Prot_A1"/>
</dbReference>
<dbReference type="Pfam" id="PF14541">
    <property type="entry name" value="TAXi_C"/>
    <property type="match status" value="1"/>
</dbReference>
<reference evidence="4 5" key="1">
    <citation type="journal article" date="2013" name="Front. Plant Sci.">
        <title>The Reference Genome of the Halophytic Plant Eutrema salsugineum.</title>
        <authorList>
            <person name="Yang R."/>
            <person name="Jarvis D.E."/>
            <person name="Chen H."/>
            <person name="Beilstein M.A."/>
            <person name="Grimwood J."/>
            <person name="Jenkins J."/>
            <person name="Shu S."/>
            <person name="Prochnik S."/>
            <person name="Xin M."/>
            <person name="Ma C."/>
            <person name="Schmutz J."/>
            <person name="Wing R.A."/>
            <person name="Mitchell-Olds T."/>
            <person name="Schumaker K.S."/>
            <person name="Wang X."/>
        </authorList>
    </citation>
    <scope>NUCLEOTIDE SEQUENCE [LARGE SCALE GENOMIC DNA]</scope>
</reference>
<evidence type="ECO:0000313" key="5">
    <source>
        <dbReference type="Proteomes" id="UP000030689"/>
    </source>
</evidence>
<name>V4LUA6_EUTSA</name>
<dbReference type="PANTHER" id="PTHR47967:SF13">
    <property type="entry name" value="ASPARTYL PROTEASE UND-RELATED"/>
    <property type="match status" value="1"/>
</dbReference>
<dbReference type="GO" id="GO:0005576">
    <property type="term" value="C:extracellular region"/>
    <property type="evidence" value="ECO:0007669"/>
    <property type="project" value="TreeGrafter"/>
</dbReference>
<dbReference type="InterPro" id="IPR021109">
    <property type="entry name" value="Peptidase_aspartic_dom_sf"/>
</dbReference>
<dbReference type="SUPFAM" id="SSF50630">
    <property type="entry name" value="Acid proteases"/>
    <property type="match status" value="1"/>
</dbReference>
<dbReference type="KEGG" id="eus:EUTSA_v10027411mg"/>
<protein>
    <recommendedName>
        <fullName evidence="3">Peptidase A1 domain-containing protein</fullName>
    </recommendedName>
</protein>
<dbReference type="InterPro" id="IPR033121">
    <property type="entry name" value="PEPTIDASE_A1"/>
</dbReference>
<keyword evidence="1" id="KW-0645">Protease</keyword>
<dbReference type="GO" id="GO:0006508">
    <property type="term" value="P:proteolysis"/>
    <property type="evidence" value="ECO:0007669"/>
    <property type="project" value="UniProtKB-KW"/>
</dbReference>
<keyword evidence="2" id="KW-0378">Hydrolase</keyword>
<dbReference type="AlphaFoldDB" id="V4LUA6"/>
<dbReference type="InterPro" id="IPR032799">
    <property type="entry name" value="TAXi_C"/>
</dbReference>
<keyword evidence="5" id="KW-1185">Reference proteome</keyword>
<dbReference type="PROSITE" id="PS51767">
    <property type="entry name" value="PEPTIDASE_A1"/>
    <property type="match status" value="1"/>
</dbReference>
<evidence type="ECO:0000256" key="2">
    <source>
        <dbReference type="ARBA" id="ARBA00022801"/>
    </source>
</evidence>
<dbReference type="Gene3D" id="2.40.70.10">
    <property type="entry name" value="Acid Proteases"/>
    <property type="match status" value="1"/>
</dbReference>